<evidence type="ECO:0000313" key="10">
    <source>
        <dbReference type="EMBL" id="SPF76404.1"/>
    </source>
</evidence>
<dbReference type="SUPFAM" id="SSF55785">
    <property type="entry name" value="PYP-like sensor domain (PAS domain)"/>
    <property type="match status" value="1"/>
</dbReference>
<dbReference type="InterPro" id="IPR035965">
    <property type="entry name" value="PAS-like_dom_sf"/>
</dbReference>
<dbReference type="Proteomes" id="UP000244911">
    <property type="component" value="Unassembled WGS sequence"/>
</dbReference>
<evidence type="ECO:0000313" key="11">
    <source>
        <dbReference type="Proteomes" id="UP000244911"/>
    </source>
</evidence>
<dbReference type="SUPFAM" id="SSF55874">
    <property type="entry name" value="ATPase domain of HSP90 chaperone/DNA topoisomerase II/histidine kinase"/>
    <property type="match status" value="1"/>
</dbReference>
<dbReference type="Pfam" id="PF02518">
    <property type="entry name" value="HATPase_c"/>
    <property type="match status" value="1"/>
</dbReference>
<gene>
    <name evidence="10" type="primary">glnL</name>
    <name evidence="10" type="ORF">ALP8811_01408</name>
</gene>
<dbReference type="SMART" id="SM00387">
    <property type="entry name" value="HATPase_c"/>
    <property type="match status" value="1"/>
</dbReference>
<dbReference type="EC" id="2.7.13.3" evidence="2"/>
<dbReference type="OrthoDB" id="9789238at2"/>
<keyword evidence="5" id="KW-0547">Nucleotide-binding</keyword>
<dbReference type="Gene3D" id="3.30.450.20">
    <property type="entry name" value="PAS domain"/>
    <property type="match status" value="1"/>
</dbReference>
<dbReference type="PANTHER" id="PTHR43065:SF10">
    <property type="entry name" value="PEROXIDE STRESS-ACTIVATED HISTIDINE KINASE MAK3"/>
    <property type="match status" value="1"/>
</dbReference>
<dbReference type="InterPro" id="IPR005467">
    <property type="entry name" value="His_kinase_dom"/>
</dbReference>
<dbReference type="GO" id="GO:0005524">
    <property type="term" value="F:ATP binding"/>
    <property type="evidence" value="ECO:0007669"/>
    <property type="project" value="UniProtKB-KW"/>
</dbReference>
<evidence type="ECO:0000256" key="4">
    <source>
        <dbReference type="ARBA" id="ARBA00022679"/>
    </source>
</evidence>
<dbReference type="InterPro" id="IPR004358">
    <property type="entry name" value="Sig_transdc_His_kin-like_C"/>
</dbReference>
<dbReference type="InterPro" id="IPR003594">
    <property type="entry name" value="HATPase_dom"/>
</dbReference>
<accession>A0A2R8AKJ3</accession>
<name>A0A2R8AKJ3_9RHOB</name>
<dbReference type="SUPFAM" id="SSF47384">
    <property type="entry name" value="Homodimeric domain of signal transducing histidine kinase"/>
    <property type="match status" value="1"/>
</dbReference>
<keyword evidence="7" id="KW-0067">ATP-binding</keyword>
<evidence type="ECO:0000256" key="6">
    <source>
        <dbReference type="ARBA" id="ARBA00022777"/>
    </source>
</evidence>
<dbReference type="Pfam" id="PF00512">
    <property type="entry name" value="HisKA"/>
    <property type="match status" value="1"/>
</dbReference>
<feature type="domain" description="Histidine kinase" evidence="9">
    <location>
        <begin position="137"/>
        <end position="353"/>
    </location>
</feature>
<reference evidence="10 11" key="1">
    <citation type="submission" date="2018-03" db="EMBL/GenBank/DDBJ databases">
        <authorList>
            <person name="Keele B.F."/>
        </authorList>
    </citation>
    <scope>NUCLEOTIDE SEQUENCE [LARGE SCALE GENOMIC DNA]</scope>
    <source>
        <strain evidence="10 11">CECT 8811</strain>
    </source>
</reference>
<keyword evidence="8" id="KW-0902">Two-component regulatory system</keyword>
<dbReference type="AlphaFoldDB" id="A0A2R8AKJ3"/>
<proteinExistence type="predicted"/>
<dbReference type="CDD" id="cd00082">
    <property type="entry name" value="HisKA"/>
    <property type="match status" value="1"/>
</dbReference>
<dbReference type="EMBL" id="OMOI01000001">
    <property type="protein sequence ID" value="SPF76404.1"/>
    <property type="molecule type" value="Genomic_DNA"/>
</dbReference>
<dbReference type="GO" id="GO:0000155">
    <property type="term" value="F:phosphorelay sensor kinase activity"/>
    <property type="evidence" value="ECO:0007669"/>
    <property type="project" value="InterPro"/>
</dbReference>
<dbReference type="InterPro" id="IPR003661">
    <property type="entry name" value="HisK_dim/P_dom"/>
</dbReference>
<dbReference type="SMART" id="SM00388">
    <property type="entry name" value="HisKA"/>
    <property type="match status" value="1"/>
</dbReference>
<evidence type="ECO:0000259" key="9">
    <source>
        <dbReference type="PROSITE" id="PS50109"/>
    </source>
</evidence>
<keyword evidence="11" id="KW-1185">Reference proteome</keyword>
<dbReference type="InterPro" id="IPR036097">
    <property type="entry name" value="HisK_dim/P_sf"/>
</dbReference>
<dbReference type="RefSeq" id="WP_108856411.1">
    <property type="nucleotide sequence ID" value="NZ_OMOI01000001.1"/>
</dbReference>
<dbReference type="Gene3D" id="3.30.565.10">
    <property type="entry name" value="Histidine kinase-like ATPase, C-terminal domain"/>
    <property type="match status" value="1"/>
</dbReference>
<evidence type="ECO:0000256" key="7">
    <source>
        <dbReference type="ARBA" id="ARBA00022840"/>
    </source>
</evidence>
<evidence type="ECO:0000256" key="5">
    <source>
        <dbReference type="ARBA" id="ARBA00022741"/>
    </source>
</evidence>
<evidence type="ECO:0000256" key="1">
    <source>
        <dbReference type="ARBA" id="ARBA00000085"/>
    </source>
</evidence>
<dbReference type="PROSITE" id="PS50109">
    <property type="entry name" value="HIS_KIN"/>
    <property type="match status" value="1"/>
</dbReference>
<keyword evidence="6" id="KW-0418">Kinase</keyword>
<dbReference type="CDD" id="cd00130">
    <property type="entry name" value="PAS"/>
    <property type="match status" value="1"/>
</dbReference>
<evidence type="ECO:0000256" key="2">
    <source>
        <dbReference type="ARBA" id="ARBA00012438"/>
    </source>
</evidence>
<dbReference type="InterPro" id="IPR036890">
    <property type="entry name" value="HATPase_C_sf"/>
</dbReference>
<keyword evidence="3" id="KW-0597">Phosphoprotein</keyword>
<sequence length="362" mass="38914">MTRDDRIWSVLPVPGLELDGKGLVLRVNGAAESFLNLSERRLVGRHPNVTLGFSLDFDELLTRVRESSNALYVDGVDMRLSDSTTRDVNLHIAPLPEEPGASSGYIVILQPRGGSEALGQVQGTKSAARQAIGMAEMLAHEIKNPLAGISGAAQLLSMSLPPEDQEMTDLIVAETRRVVALLDQVERFGDLRPPESQPTNIHDLLDRAWATAQLGYAAGMEISKLYDPSLPDVFVDADQIQQVFLNLIKNATEASGNQGNITLKTFYDSGLRVPLPNGDQAHLPIQVEVIDDGPGLPPDIADSVFDPFVSGRENGTGLGLALVSKIITDHGALISVNSVPGRTAFRISLPVAKSLHATSRKP</sequence>
<evidence type="ECO:0000256" key="8">
    <source>
        <dbReference type="ARBA" id="ARBA00023012"/>
    </source>
</evidence>
<dbReference type="Gene3D" id="1.10.287.130">
    <property type="match status" value="1"/>
</dbReference>
<keyword evidence="4 10" id="KW-0808">Transferase</keyword>
<comment type="catalytic activity">
    <reaction evidence="1">
        <text>ATP + protein L-histidine = ADP + protein N-phospho-L-histidine.</text>
        <dbReference type="EC" id="2.7.13.3"/>
    </reaction>
</comment>
<dbReference type="InterPro" id="IPR000014">
    <property type="entry name" value="PAS"/>
</dbReference>
<dbReference type="PRINTS" id="PR00344">
    <property type="entry name" value="BCTRLSENSOR"/>
</dbReference>
<evidence type="ECO:0000256" key="3">
    <source>
        <dbReference type="ARBA" id="ARBA00022553"/>
    </source>
</evidence>
<dbReference type="PANTHER" id="PTHR43065">
    <property type="entry name" value="SENSOR HISTIDINE KINASE"/>
    <property type="match status" value="1"/>
</dbReference>
<organism evidence="10 11">
    <name type="scientific">Aliiroseovarius pelagivivens</name>
    <dbReference type="NCBI Taxonomy" id="1639690"/>
    <lineage>
        <taxon>Bacteria</taxon>
        <taxon>Pseudomonadati</taxon>
        <taxon>Pseudomonadota</taxon>
        <taxon>Alphaproteobacteria</taxon>
        <taxon>Rhodobacterales</taxon>
        <taxon>Paracoccaceae</taxon>
        <taxon>Aliiroseovarius</taxon>
    </lineage>
</organism>
<protein>
    <recommendedName>
        <fullName evidence="2">histidine kinase</fullName>
        <ecNumber evidence="2">2.7.13.3</ecNumber>
    </recommendedName>
</protein>